<dbReference type="PANTHER" id="PTHR43685">
    <property type="entry name" value="GLYCOSYLTRANSFERASE"/>
    <property type="match status" value="1"/>
</dbReference>
<dbReference type="SUPFAM" id="SSF53448">
    <property type="entry name" value="Nucleotide-diphospho-sugar transferases"/>
    <property type="match status" value="1"/>
</dbReference>
<dbReference type="Pfam" id="PF00535">
    <property type="entry name" value="Glycos_transf_2"/>
    <property type="match status" value="1"/>
</dbReference>
<accession>A0A931LX82</accession>
<feature type="domain" description="Glycosyltransferase 2-like" evidence="1">
    <location>
        <begin position="6"/>
        <end position="133"/>
    </location>
</feature>
<organism evidence="2 3">
    <name type="scientific">Fimbriimonas ginsengisoli</name>
    <dbReference type="NCBI Taxonomy" id="1005039"/>
    <lineage>
        <taxon>Bacteria</taxon>
        <taxon>Bacillati</taxon>
        <taxon>Armatimonadota</taxon>
        <taxon>Fimbriimonadia</taxon>
        <taxon>Fimbriimonadales</taxon>
        <taxon>Fimbriimonadaceae</taxon>
        <taxon>Fimbriimonas</taxon>
    </lineage>
</organism>
<dbReference type="Gene3D" id="3.90.550.10">
    <property type="entry name" value="Spore Coat Polysaccharide Biosynthesis Protein SpsA, Chain A"/>
    <property type="match status" value="1"/>
</dbReference>
<dbReference type="AlphaFoldDB" id="A0A931LX82"/>
<proteinExistence type="predicted"/>
<gene>
    <name evidence="2" type="ORF">HYR64_05300</name>
</gene>
<dbReference type="InterPro" id="IPR029044">
    <property type="entry name" value="Nucleotide-diphossugar_trans"/>
</dbReference>
<evidence type="ECO:0000313" key="2">
    <source>
        <dbReference type="EMBL" id="MBI1756505.1"/>
    </source>
</evidence>
<dbReference type="EMBL" id="JACOSL010000032">
    <property type="protein sequence ID" value="MBI1756505.1"/>
    <property type="molecule type" value="Genomic_DNA"/>
</dbReference>
<name>A0A931LX82_FIMGI</name>
<comment type="caution">
    <text evidence="2">The sequence shown here is derived from an EMBL/GenBank/DDBJ whole genome shotgun (WGS) entry which is preliminary data.</text>
</comment>
<protein>
    <submittedName>
        <fullName evidence="2">Glycosyltransferase family 2 protein</fullName>
    </submittedName>
</protein>
<dbReference type="InterPro" id="IPR050834">
    <property type="entry name" value="Glycosyltransf_2"/>
</dbReference>
<evidence type="ECO:0000259" key="1">
    <source>
        <dbReference type="Pfam" id="PF00535"/>
    </source>
</evidence>
<reference evidence="2" key="1">
    <citation type="submission" date="2020-07" db="EMBL/GenBank/DDBJ databases">
        <title>Huge and variable diversity of episymbiotic CPR bacteria and DPANN archaea in groundwater ecosystems.</title>
        <authorList>
            <person name="He C.Y."/>
            <person name="Keren R."/>
            <person name="Whittaker M."/>
            <person name="Farag I.F."/>
            <person name="Doudna J."/>
            <person name="Cate J.H.D."/>
            <person name="Banfield J.F."/>
        </authorList>
    </citation>
    <scope>NUCLEOTIDE SEQUENCE</scope>
    <source>
        <strain evidence="2">NC_groundwater_17_Pr7_B-0.1um_64_12</strain>
    </source>
</reference>
<evidence type="ECO:0000313" key="3">
    <source>
        <dbReference type="Proteomes" id="UP000727962"/>
    </source>
</evidence>
<dbReference type="InterPro" id="IPR001173">
    <property type="entry name" value="Glyco_trans_2-like"/>
</dbReference>
<sequence>MKQLVSVVIASYGHAAYLRACVRSGLAQTWADLEILIIDDCSDDGSWEIAEELARIEPRVRAFRNERNLGTYGALNAGLDAAQGDWVAILNSDDLWQPMKLDRQMAALSETGGDWAYTRGKLIDSEGKPLPGDPHGTWPTMATQDLLPFLLDSNRILASSLVFCRGAARFRPNLRYTGDWLAALSLAERGPATFVDEPLVAWRQHEANSYRRSQALTLEEISVRRAILRGEAHWLKVASDSAAVSKGLGGCALALSALYVLVGQMRLARAAARTSARLRPGSQARRRRIVTALPRRLAQTRLWPNEAPQIIDLTALLSGPADLGLDER</sequence>
<dbReference type="Proteomes" id="UP000727962">
    <property type="component" value="Unassembled WGS sequence"/>
</dbReference>
<dbReference type="PANTHER" id="PTHR43685:SF11">
    <property type="entry name" value="GLYCOSYLTRANSFERASE TAGX-RELATED"/>
    <property type="match status" value="1"/>
</dbReference>